<gene>
    <name evidence="2" type="ORF">VNO77_03212</name>
</gene>
<feature type="compositionally biased region" description="Pro residues" evidence="1">
    <location>
        <begin position="341"/>
        <end position="352"/>
    </location>
</feature>
<organism evidence="2 3">
    <name type="scientific">Canavalia gladiata</name>
    <name type="common">Sword bean</name>
    <name type="synonym">Dolichos gladiatus</name>
    <dbReference type="NCBI Taxonomy" id="3824"/>
    <lineage>
        <taxon>Eukaryota</taxon>
        <taxon>Viridiplantae</taxon>
        <taxon>Streptophyta</taxon>
        <taxon>Embryophyta</taxon>
        <taxon>Tracheophyta</taxon>
        <taxon>Spermatophyta</taxon>
        <taxon>Magnoliopsida</taxon>
        <taxon>eudicotyledons</taxon>
        <taxon>Gunneridae</taxon>
        <taxon>Pentapetalae</taxon>
        <taxon>rosids</taxon>
        <taxon>fabids</taxon>
        <taxon>Fabales</taxon>
        <taxon>Fabaceae</taxon>
        <taxon>Papilionoideae</taxon>
        <taxon>50 kb inversion clade</taxon>
        <taxon>NPAAA clade</taxon>
        <taxon>indigoferoid/millettioid clade</taxon>
        <taxon>Phaseoleae</taxon>
        <taxon>Canavalia</taxon>
    </lineage>
</organism>
<accession>A0AAN9MWC5</accession>
<name>A0AAN9MWC5_CANGL</name>
<keyword evidence="3" id="KW-1185">Reference proteome</keyword>
<reference evidence="2 3" key="1">
    <citation type="submission" date="2024-01" db="EMBL/GenBank/DDBJ databases">
        <title>The genomes of 5 underutilized Papilionoideae crops provide insights into root nodulation and disease resistanc.</title>
        <authorList>
            <person name="Jiang F."/>
        </authorList>
    </citation>
    <scope>NUCLEOTIDE SEQUENCE [LARGE SCALE GENOMIC DNA]</scope>
    <source>
        <strain evidence="2">LVBAO_FW01</strain>
        <tissue evidence="2">Leaves</tissue>
    </source>
</reference>
<dbReference type="Proteomes" id="UP001367508">
    <property type="component" value="Unassembled WGS sequence"/>
</dbReference>
<dbReference type="AlphaFoldDB" id="A0AAN9MWC5"/>
<proteinExistence type="predicted"/>
<dbReference type="EMBL" id="JAYMYQ010000001">
    <property type="protein sequence ID" value="KAK7361166.1"/>
    <property type="molecule type" value="Genomic_DNA"/>
</dbReference>
<evidence type="ECO:0000313" key="2">
    <source>
        <dbReference type="EMBL" id="KAK7361166.1"/>
    </source>
</evidence>
<comment type="caution">
    <text evidence="2">The sequence shown here is derived from an EMBL/GenBank/DDBJ whole genome shotgun (WGS) entry which is preliminary data.</text>
</comment>
<feature type="region of interest" description="Disordered" evidence="1">
    <location>
        <begin position="340"/>
        <end position="378"/>
    </location>
</feature>
<evidence type="ECO:0000313" key="3">
    <source>
        <dbReference type="Proteomes" id="UP001367508"/>
    </source>
</evidence>
<evidence type="ECO:0000256" key="1">
    <source>
        <dbReference type="SAM" id="MobiDB-lite"/>
    </source>
</evidence>
<sequence length="378" mass="42183">MPLIHFHKLVVISLLYTYIRHQRAVATRSSAVASFCSLLVPSLDMYITKAAAHRETILRDFTSLRHRSDPDPQNGRSTCLAKYLQSHCIMTSFNILLRPLSSHWFLMSISGCAEWFLSNLCTMNTLLAPPFTLVVIKSQGFQLTSLIWSMKAQSTVLPTKDRARKVPNMALELNALESSRNFSRIGIRSSNKGREGKHRDTITSQNSPPLVLNNPSYYDGGLIIIEASKEVFMPKPTLDPLSSYFEFQISGYGYNSSVSHCHPTLTNSTYGFSSMPCLNSSEHGNNMSVAEFLDNNSTSKINSSDSSSMSVYVRCQMMKNDFSTMEFAVPLEAFHPNSVFPSPPDYQTPPTAPVEESSSSKGELDPHMSSHYYSTSHV</sequence>
<protein>
    <submittedName>
        <fullName evidence="2">Uncharacterized protein</fullName>
    </submittedName>
</protein>